<evidence type="ECO:0000256" key="6">
    <source>
        <dbReference type="ARBA" id="ARBA00032577"/>
    </source>
</evidence>
<keyword evidence="8" id="KW-0378">Hydrolase</keyword>
<dbReference type="InterPro" id="IPR018165">
    <property type="entry name" value="Ala-tRNA-synth_IIc_core"/>
</dbReference>
<dbReference type="GO" id="GO:0005524">
    <property type="term" value="F:ATP binding"/>
    <property type="evidence" value="ECO:0007669"/>
    <property type="project" value="InterPro"/>
</dbReference>
<proteinExistence type="predicted"/>
<dbReference type="RefSeq" id="WP_045095235.1">
    <property type="nucleotide sequence ID" value="NZ_LN614827.1"/>
</dbReference>
<dbReference type="HOGENOM" id="CLU_004485_3_1_6"/>
<dbReference type="GO" id="GO:0006419">
    <property type="term" value="P:alanyl-tRNA aminoacylation"/>
    <property type="evidence" value="ECO:0007669"/>
    <property type="project" value="InterPro"/>
</dbReference>
<dbReference type="GO" id="GO:0004813">
    <property type="term" value="F:alanine-tRNA ligase activity"/>
    <property type="evidence" value="ECO:0007669"/>
    <property type="project" value="InterPro"/>
</dbReference>
<evidence type="ECO:0000256" key="4">
    <source>
        <dbReference type="ARBA" id="ARBA00022723"/>
    </source>
</evidence>
<name>A0A098G3Q2_9GAMM</name>
<keyword evidence="4" id="KW-0479">Metal-binding</keyword>
<evidence type="ECO:0000256" key="5">
    <source>
        <dbReference type="ARBA" id="ARBA00022833"/>
    </source>
</evidence>
<dbReference type="PANTHER" id="PTHR43462">
    <property type="entry name" value="ALANYL-TRNA EDITING PROTEIN"/>
    <property type="match status" value="1"/>
</dbReference>
<dbReference type="SUPFAM" id="SSF50447">
    <property type="entry name" value="Translation proteins"/>
    <property type="match status" value="1"/>
</dbReference>
<dbReference type="PANTHER" id="PTHR43462:SF2">
    <property type="entry name" value="THREONYL AND ALANYL TRNA SYNTHETASE SECOND ADDITIONAL DOMAIN-CONTAINING PROTEIN"/>
    <property type="match status" value="1"/>
</dbReference>
<dbReference type="InterPro" id="IPR018163">
    <property type="entry name" value="Thr/Ala-tRNA-synth_IIc_edit"/>
</dbReference>
<organism evidence="8 9">
    <name type="scientific">Legionella fallonii LLAP-10</name>
    <dbReference type="NCBI Taxonomy" id="1212491"/>
    <lineage>
        <taxon>Bacteria</taxon>
        <taxon>Pseudomonadati</taxon>
        <taxon>Pseudomonadota</taxon>
        <taxon>Gammaproteobacteria</taxon>
        <taxon>Legionellales</taxon>
        <taxon>Legionellaceae</taxon>
        <taxon>Legionella</taxon>
    </lineage>
</organism>
<dbReference type="InterPro" id="IPR018164">
    <property type="entry name" value="Ala-tRNA-synth_IIc_N"/>
</dbReference>
<dbReference type="Gene3D" id="3.30.980.10">
    <property type="entry name" value="Threonyl-trna Synthetase, Chain A, domain 2"/>
    <property type="match status" value="1"/>
</dbReference>
<reference evidence="9" key="1">
    <citation type="submission" date="2014-09" db="EMBL/GenBank/DDBJ databases">
        <authorList>
            <person name="Gomez-Valero L."/>
        </authorList>
    </citation>
    <scope>NUCLEOTIDE SEQUENCE [LARGE SCALE GENOMIC DNA]</scope>
    <source>
        <strain evidence="9">ATCC700992</strain>
    </source>
</reference>
<accession>A0A098G3Q2</accession>
<dbReference type="SUPFAM" id="SSF55186">
    <property type="entry name" value="ThrRS/AlaRS common domain"/>
    <property type="match status" value="1"/>
</dbReference>
<dbReference type="GO" id="GO:0005737">
    <property type="term" value="C:cytoplasm"/>
    <property type="evidence" value="ECO:0007669"/>
    <property type="project" value="UniProtKB-SubCell"/>
</dbReference>
<dbReference type="InterPro" id="IPR051335">
    <property type="entry name" value="Alanyl-tRNA_Editing_Enzymes"/>
</dbReference>
<evidence type="ECO:0000313" key="8">
    <source>
        <dbReference type="EMBL" id="CEG56601.1"/>
    </source>
</evidence>
<dbReference type="EMBL" id="LN614827">
    <property type="protein sequence ID" value="CEG56601.1"/>
    <property type="molecule type" value="Genomic_DNA"/>
</dbReference>
<keyword evidence="5" id="KW-0862">Zinc</keyword>
<dbReference type="SMART" id="SM00863">
    <property type="entry name" value="tRNA_SAD"/>
    <property type="match status" value="1"/>
</dbReference>
<dbReference type="KEGG" id="lfa:LFA_1169"/>
<dbReference type="InterPro" id="IPR009000">
    <property type="entry name" value="Transl_B-barrel_sf"/>
</dbReference>
<comment type="cofactor">
    <cofactor evidence="1">
        <name>Zn(2+)</name>
        <dbReference type="ChEBI" id="CHEBI:29105"/>
    </cofactor>
</comment>
<dbReference type="Proteomes" id="UP000032430">
    <property type="component" value="Chromosome I"/>
</dbReference>
<dbReference type="Pfam" id="PF01411">
    <property type="entry name" value="tRNA-synt_2c"/>
    <property type="match status" value="1"/>
</dbReference>
<evidence type="ECO:0000256" key="1">
    <source>
        <dbReference type="ARBA" id="ARBA00001947"/>
    </source>
</evidence>
<evidence type="ECO:0000313" key="9">
    <source>
        <dbReference type="Proteomes" id="UP000032430"/>
    </source>
</evidence>
<protein>
    <recommendedName>
        <fullName evidence="3">Alanine--tRNA ligase</fullName>
    </recommendedName>
    <alternativeName>
        <fullName evidence="6">Alanyl-tRNA synthetase</fullName>
    </alternativeName>
</protein>
<dbReference type="GO" id="GO:0003676">
    <property type="term" value="F:nucleic acid binding"/>
    <property type="evidence" value="ECO:0007669"/>
    <property type="project" value="InterPro"/>
</dbReference>
<dbReference type="PROSITE" id="PS50860">
    <property type="entry name" value="AA_TRNA_LIGASE_II_ALA"/>
    <property type="match status" value="1"/>
</dbReference>
<evidence type="ECO:0000256" key="3">
    <source>
        <dbReference type="ARBA" id="ARBA00017959"/>
    </source>
</evidence>
<keyword evidence="9" id="KW-1185">Reference proteome</keyword>
<comment type="subcellular location">
    <subcellularLocation>
        <location evidence="2">Cytoplasm</location>
    </subcellularLocation>
</comment>
<feature type="domain" description="Alanyl-transfer RNA synthetases family profile" evidence="7">
    <location>
        <begin position="30"/>
        <end position="223"/>
    </location>
</feature>
<evidence type="ECO:0000259" key="7">
    <source>
        <dbReference type="PROSITE" id="PS50860"/>
    </source>
</evidence>
<gene>
    <name evidence="8" type="ORF">LFA_1169</name>
</gene>
<dbReference type="GO" id="GO:0046872">
    <property type="term" value="F:metal ion binding"/>
    <property type="evidence" value="ECO:0007669"/>
    <property type="project" value="UniProtKB-KW"/>
</dbReference>
<sequence>MKTILYYLKNPGLTEYAAQYQNHGIDELGAYITLDSTIFYPQGGGQPADQGTMIINDQIIEIHHVRTINNEVRHYTKQPYSFNYGETVFSKIDTSKRWLHTRLHTAGHLLSNIMEKIHPEWMAIKGHHFPGEAYVEFKSKQSTNAIDLEELNQKINHIIKSAPSLDTLFISGKELQQYCPNLPYAIPEEEQIRLIKIGDHPFQPCGGTHVSQLNELKEVQLIKAKIKQDRLKISYHLA</sequence>
<dbReference type="Pfam" id="PF07973">
    <property type="entry name" value="tRNA_SAD"/>
    <property type="match status" value="1"/>
</dbReference>
<dbReference type="InterPro" id="IPR012947">
    <property type="entry name" value="tRNA_SAD"/>
</dbReference>
<dbReference type="OrthoDB" id="9812949at2"/>
<dbReference type="Gene3D" id="2.40.30.130">
    <property type="match status" value="1"/>
</dbReference>
<dbReference type="AlphaFoldDB" id="A0A098G3Q2"/>
<dbReference type="STRING" id="1212491.LFA_1169"/>
<dbReference type="GO" id="GO:0016787">
    <property type="term" value="F:hydrolase activity"/>
    <property type="evidence" value="ECO:0007669"/>
    <property type="project" value="UniProtKB-KW"/>
</dbReference>
<evidence type="ECO:0000256" key="2">
    <source>
        <dbReference type="ARBA" id="ARBA00004496"/>
    </source>
</evidence>